<protein>
    <submittedName>
        <fullName evidence="1">Uncharacterized protein</fullName>
    </submittedName>
</protein>
<evidence type="ECO:0000313" key="2">
    <source>
        <dbReference type="Proteomes" id="UP000821865"/>
    </source>
</evidence>
<name>A0ACB8DQ68_DERSI</name>
<evidence type="ECO:0000313" key="1">
    <source>
        <dbReference type="EMBL" id="KAH7974503.1"/>
    </source>
</evidence>
<reference evidence="1" key="1">
    <citation type="submission" date="2020-05" db="EMBL/GenBank/DDBJ databases">
        <title>Large-scale comparative analyses of tick genomes elucidate their genetic diversity and vector capacities.</title>
        <authorList>
            <person name="Jia N."/>
            <person name="Wang J."/>
            <person name="Shi W."/>
            <person name="Du L."/>
            <person name="Sun Y."/>
            <person name="Zhan W."/>
            <person name="Jiang J."/>
            <person name="Wang Q."/>
            <person name="Zhang B."/>
            <person name="Ji P."/>
            <person name="Sakyi L.B."/>
            <person name="Cui X."/>
            <person name="Yuan T."/>
            <person name="Jiang B."/>
            <person name="Yang W."/>
            <person name="Lam T.T.-Y."/>
            <person name="Chang Q."/>
            <person name="Ding S."/>
            <person name="Wang X."/>
            <person name="Zhu J."/>
            <person name="Ruan X."/>
            <person name="Zhao L."/>
            <person name="Wei J."/>
            <person name="Que T."/>
            <person name="Du C."/>
            <person name="Cheng J."/>
            <person name="Dai P."/>
            <person name="Han X."/>
            <person name="Huang E."/>
            <person name="Gao Y."/>
            <person name="Liu J."/>
            <person name="Shao H."/>
            <person name="Ye R."/>
            <person name="Li L."/>
            <person name="Wei W."/>
            <person name="Wang X."/>
            <person name="Wang C."/>
            <person name="Yang T."/>
            <person name="Huo Q."/>
            <person name="Li W."/>
            <person name="Guo W."/>
            <person name="Chen H."/>
            <person name="Zhou L."/>
            <person name="Ni X."/>
            <person name="Tian J."/>
            <person name="Zhou Y."/>
            <person name="Sheng Y."/>
            <person name="Liu T."/>
            <person name="Pan Y."/>
            <person name="Xia L."/>
            <person name="Li J."/>
            <person name="Zhao F."/>
            <person name="Cao W."/>
        </authorList>
    </citation>
    <scope>NUCLEOTIDE SEQUENCE</scope>
    <source>
        <strain evidence="1">Dsil-2018</strain>
    </source>
</reference>
<accession>A0ACB8DQ68</accession>
<comment type="caution">
    <text evidence="1">The sequence shown here is derived from an EMBL/GenBank/DDBJ whole genome shotgun (WGS) entry which is preliminary data.</text>
</comment>
<organism evidence="1 2">
    <name type="scientific">Dermacentor silvarum</name>
    <name type="common">Tick</name>
    <dbReference type="NCBI Taxonomy" id="543639"/>
    <lineage>
        <taxon>Eukaryota</taxon>
        <taxon>Metazoa</taxon>
        <taxon>Ecdysozoa</taxon>
        <taxon>Arthropoda</taxon>
        <taxon>Chelicerata</taxon>
        <taxon>Arachnida</taxon>
        <taxon>Acari</taxon>
        <taxon>Parasitiformes</taxon>
        <taxon>Ixodida</taxon>
        <taxon>Ixodoidea</taxon>
        <taxon>Ixodidae</taxon>
        <taxon>Rhipicephalinae</taxon>
        <taxon>Dermacentor</taxon>
    </lineage>
</organism>
<dbReference type="EMBL" id="CM023479">
    <property type="protein sequence ID" value="KAH7974503.1"/>
    <property type="molecule type" value="Genomic_DNA"/>
</dbReference>
<gene>
    <name evidence="1" type="ORF">HPB49_016347</name>
</gene>
<proteinExistence type="predicted"/>
<dbReference type="Proteomes" id="UP000821865">
    <property type="component" value="Chromosome 10"/>
</dbReference>
<sequence length="135" mass="15751">MEVRNIGYALTTDMVRMKAQAMAHAKSISHEDFKASAGWVGRFLKRKGFSFRRRATLCQQLPDDYTDKVLSFQKYVIGLRHEHNYELFQKANADQIAVWFDCPENCTVEVRRFLPCRQLQGRDLPQSSVHNTVQR</sequence>
<keyword evidence="2" id="KW-1185">Reference proteome</keyword>